<dbReference type="SUPFAM" id="SSF56300">
    <property type="entry name" value="Metallo-dependent phosphatases"/>
    <property type="match status" value="1"/>
</dbReference>
<sequence length="465" mass="50798">MAMLGSPDEASEVLTMYIPPTESAEVTLAMLADMGRGTTDDSKTWHEYGTPSIYTSQVLGELASANKLDAAFLFGDLSYAVGYSSVWEEWLDQIEPLASAVPFQVSMGNHEYNSPFDTWPKDTLGNAYVPDRYGGGDSGGECGVPAKTLLGEVELFSGVTIGMVTVVSMNTEIDFDTGSDQWEFIKNQLAAVDRQQTPWVVLTGHRPGLIDSSYGSCDACHGGDNCTCTEGADPSDLGVMAALQREIGPLLEEYRVDLAFWGHNHVYQRHCAYNYATGECTMRSAPLEVNGSTIAVYEQPMCPPSPVHIVVGAAGADFTRNSNNASYSEVVLYEHGFVQLHAANSTFLEGKFIDVVHGSVVLDHFALVRQSGGKSCEAASPEEQEEDLFAGGSAAHVVFIFTVVILAVLAVVLVFYGVTFYFYDRPPKNHFMLREREYEEPRDLDLDQDHLEMQSNVLGSSFRSN</sequence>
<keyword evidence="2" id="KW-0472">Membrane</keyword>
<feature type="domain" description="Purple acid phosphatase C-terminal" evidence="4">
    <location>
        <begin position="305"/>
        <end position="363"/>
    </location>
</feature>
<dbReference type="PANTHER" id="PTHR45778">
    <property type="entry name" value="PURPLE ACID PHOSPHATASE-RELATED"/>
    <property type="match status" value="1"/>
</dbReference>
<evidence type="ECO:0000259" key="4">
    <source>
        <dbReference type="Pfam" id="PF14008"/>
    </source>
</evidence>
<feature type="domain" description="Calcineurin-like phosphoesterase" evidence="3">
    <location>
        <begin position="57"/>
        <end position="267"/>
    </location>
</feature>
<proteinExistence type="predicted"/>
<dbReference type="EMBL" id="LGRX02021979">
    <property type="protein sequence ID" value="KAK3256077.1"/>
    <property type="molecule type" value="Genomic_DNA"/>
</dbReference>
<dbReference type="Pfam" id="PF00149">
    <property type="entry name" value="Metallophos"/>
    <property type="match status" value="1"/>
</dbReference>
<comment type="caution">
    <text evidence="5">The sequence shown here is derived from an EMBL/GenBank/DDBJ whole genome shotgun (WGS) entry which is preliminary data.</text>
</comment>
<evidence type="ECO:0000256" key="2">
    <source>
        <dbReference type="SAM" id="Phobius"/>
    </source>
</evidence>
<dbReference type="Gene3D" id="3.60.21.10">
    <property type="match status" value="1"/>
</dbReference>
<keyword evidence="2" id="KW-0812">Transmembrane</keyword>
<evidence type="ECO:0000256" key="1">
    <source>
        <dbReference type="ARBA" id="ARBA00023180"/>
    </source>
</evidence>
<reference evidence="5 6" key="1">
    <citation type="journal article" date="2015" name="Genome Biol. Evol.">
        <title>Comparative Genomics of a Bacterivorous Green Alga Reveals Evolutionary Causalities and Consequences of Phago-Mixotrophic Mode of Nutrition.</title>
        <authorList>
            <person name="Burns J.A."/>
            <person name="Paasch A."/>
            <person name="Narechania A."/>
            <person name="Kim E."/>
        </authorList>
    </citation>
    <scope>NUCLEOTIDE SEQUENCE [LARGE SCALE GENOMIC DNA]</scope>
    <source>
        <strain evidence="5 6">PLY_AMNH</strain>
    </source>
</reference>
<keyword evidence="6" id="KW-1185">Reference proteome</keyword>
<keyword evidence="2" id="KW-1133">Transmembrane helix</keyword>
<evidence type="ECO:0000313" key="5">
    <source>
        <dbReference type="EMBL" id="KAK3256077.1"/>
    </source>
</evidence>
<keyword evidence="1" id="KW-0325">Glycoprotein</keyword>
<protein>
    <recommendedName>
        <fullName evidence="7">Calcineurin-like phosphoesterase domain-containing protein</fullName>
    </recommendedName>
</protein>
<accession>A0AAE0FAH6</accession>
<evidence type="ECO:0000313" key="6">
    <source>
        <dbReference type="Proteomes" id="UP001190700"/>
    </source>
</evidence>
<gene>
    <name evidence="5" type="ORF">CYMTET_34770</name>
</gene>
<name>A0AAE0FAH6_9CHLO</name>
<dbReference type="InterPro" id="IPR025733">
    <property type="entry name" value="PAPs_C"/>
</dbReference>
<dbReference type="InterPro" id="IPR041792">
    <property type="entry name" value="MPP_PAP"/>
</dbReference>
<dbReference type="AlphaFoldDB" id="A0AAE0FAH6"/>
<organism evidence="5 6">
    <name type="scientific">Cymbomonas tetramitiformis</name>
    <dbReference type="NCBI Taxonomy" id="36881"/>
    <lineage>
        <taxon>Eukaryota</taxon>
        <taxon>Viridiplantae</taxon>
        <taxon>Chlorophyta</taxon>
        <taxon>Pyramimonadophyceae</taxon>
        <taxon>Pyramimonadales</taxon>
        <taxon>Pyramimonadaceae</taxon>
        <taxon>Cymbomonas</taxon>
    </lineage>
</organism>
<dbReference type="InterPro" id="IPR029052">
    <property type="entry name" value="Metallo-depent_PP-like"/>
</dbReference>
<dbReference type="PANTHER" id="PTHR45778:SF3">
    <property type="entry name" value="PURPLE ACID PHOSPHATASE"/>
    <property type="match status" value="1"/>
</dbReference>
<evidence type="ECO:0008006" key="7">
    <source>
        <dbReference type="Google" id="ProtNLM"/>
    </source>
</evidence>
<feature type="transmembrane region" description="Helical" evidence="2">
    <location>
        <begin position="397"/>
        <end position="423"/>
    </location>
</feature>
<dbReference type="Proteomes" id="UP001190700">
    <property type="component" value="Unassembled WGS sequence"/>
</dbReference>
<evidence type="ECO:0000259" key="3">
    <source>
        <dbReference type="Pfam" id="PF00149"/>
    </source>
</evidence>
<dbReference type="Pfam" id="PF14008">
    <property type="entry name" value="Metallophos_C"/>
    <property type="match status" value="1"/>
</dbReference>
<dbReference type="CDD" id="cd00839">
    <property type="entry name" value="MPP_PAPs"/>
    <property type="match status" value="1"/>
</dbReference>
<dbReference type="GO" id="GO:0016787">
    <property type="term" value="F:hydrolase activity"/>
    <property type="evidence" value="ECO:0007669"/>
    <property type="project" value="InterPro"/>
</dbReference>
<dbReference type="InterPro" id="IPR004843">
    <property type="entry name" value="Calcineurin-like_PHP"/>
</dbReference>